<dbReference type="STRING" id="93059.P9211_11951"/>
<keyword evidence="3" id="KW-1185">Reference proteome</keyword>
<dbReference type="Pfam" id="PF03013">
    <property type="entry name" value="Pyr_excise"/>
    <property type="match status" value="1"/>
</dbReference>
<dbReference type="InterPro" id="IPR024796">
    <property type="entry name" value="T4_endonuc_V"/>
</dbReference>
<dbReference type="eggNOG" id="ENOG5031CH8">
    <property type="taxonomic scope" value="Bacteria"/>
</dbReference>
<evidence type="ECO:0000313" key="3">
    <source>
        <dbReference type="Proteomes" id="UP000000788"/>
    </source>
</evidence>
<dbReference type="AlphaFoldDB" id="A9BBB4"/>
<dbReference type="GO" id="GO:0033892">
    <property type="term" value="F:deoxyribonuclease (pyrimidine dimer) activity"/>
    <property type="evidence" value="ECO:0007669"/>
    <property type="project" value="UniProtKB-EC"/>
</dbReference>
<dbReference type="Gene3D" id="1.10.440.10">
    <property type="entry name" value="T4 endonuclease V"/>
    <property type="match status" value="1"/>
</dbReference>
<dbReference type="RefSeq" id="WP_012195747.1">
    <property type="nucleotide sequence ID" value="NC_009976.1"/>
</dbReference>
<dbReference type="OrthoDB" id="7861056at2"/>
<name>A9BBB4_PROM4</name>
<dbReference type="EC" id="3.1.25.1" evidence="2"/>
<dbReference type="EMBL" id="CP000878">
    <property type="protein sequence ID" value="ABX09126.1"/>
    <property type="molecule type" value="Genomic_DNA"/>
</dbReference>
<dbReference type="InterPro" id="IPR004260">
    <property type="entry name" value="Pyr-dimer_DNA_glycosylase"/>
</dbReference>
<dbReference type="HOGENOM" id="CLU_161964_0_0_3"/>
<feature type="active site" description="Proton acceptor" evidence="1">
    <location>
        <position position="23"/>
    </location>
</feature>
<reference evidence="2 3" key="1">
    <citation type="journal article" date="2007" name="PLoS Genet.">
        <title>Patterns and implications of gene gain and loss in the evolution of Prochlorococcus.</title>
        <authorList>
            <person name="Kettler G.C."/>
            <person name="Martiny A.C."/>
            <person name="Huang K."/>
            <person name="Zucker J."/>
            <person name="Coleman M.L."/>
            <person name="Rodrigue S."/>
            <person name="Chen F."/>
            <person name="Lapidus A."/>
            <person name="Ferriera S."/>
            <person name="Johnson J."/>
            <person name="Steglich C."/>
            <person name="Church G.M."/>
            <person name="Richardson P."/>
            <person name="Chisholm S.W."/>
        </authorList>
    </citation>
    <scope>NUCLEOTIDE SEQUENCE [LARGE SCALE GENOMIC DNA]</scope>
    <source>
        <strain evidence="3">MIT 9211</strain>
    </source>
</reference>
<evidence type="ECO:0000256" key="1">
    <source>
        <dbReference type="PIRSR" id="PIRSR001000-1"/>
    </source>
</evidence>
<protein>
    <submittedName>
        <fullName evidence="2">Deoxyribonuclease</fullName>
        <ecNumber evidence="2">3.1.25.1</ecNumber>
    </submittedName>
</protein>
<dbReference type="KEGG" id="pmj:P9211_11951"/>
<gene>
    <name evidence="2" type="ordered locus">P9211_11951</name>
</gene>
<sequence>MTRINLVKPIELSDQHLIAEYREIFMIGSALQRSMKSPNWNITKESLPKNFTLNTGHVRFFYNKGKYLYKRYLDIIEEMKRRGMNPNPRRLFNKEQWPDELYNDWTPNEIDIQVVKERIKEKINQKPHWYRWTI</sequence>
<dbReference type="Proteomes" id="UP000000788">
    <property type="component" value="Chromosome"/>
</dbReference>
<evidence type="ECO:0000313" key="2">
    <source>
        <dbReference type="EMBL" id="ABX09126.1"/>
    </source>
</evidence>
<dbReference type="SUPFAM" id="SSF47077">
    <property type="entry name" value="T4 endonuclease V"/>
    <property type="match status" value="1"/>
</dbReference>
<proteinExistence type="predicted"/>
<keyword evidence="2" id="KW-0378">Hydrolase</keyword>
<dbReference type="PIRSF" id="PIRSF001000">
    <property type="entry name" value="PDG_ENDV"/>
    <property type="match status" value="1"/>
</dbReference>
<accession>A9BBB4</accession>
<organism evidence="2 3">
    <name type="scientific">Prochlorococcus marinus (strain MIT 9211)</name>
    <dbReference type="NCBI Taxonomy" id="93059"/>
    <lineage>
        <taxon>Bacteria</taxon>
        <taxon>Bacillati</taxon>
        <taxon>Cyanobacteriota</taxon>
        <taxon>Cyanophyceae</taxon>
        <taxon>Synechococcales</taxon>
        <taxon>Prochlorococcaceae</taxon>
        <taxon>Prochlorococcus</taxon>
    </lineage>
</organism>